<reference evidence="3" key="1">
    <citation type="submission" date="2014-01" db="EMBL/GenBank/DDBJ databases">
        <title>The genome of the white-rot fungus Pycnoporus cinnabarinus: a basidiomycete model with a versatile arsenal for lignocellulosic biomass breakdown.</title>
        <authorList>
            <person name="Levasseur A."/>
            <person name="Lomascolo A."/>
            <person name="Ruiz-Duenas F.J."/>
            <person name="Uzan E."/>
            <person name="Piumi F."/>
            <person name="Kues U."/>
            <person name="Ram A.F.J."/>
            <person name="Murat C."/>
            <person name="Haon M."/>
            <person name="Benoit I."/>
            <person name="Arfi Y."/>
            <person name="Chevret D."/>
            <person name="Drula E."/>
            <person name="Kwon M.J."/>
            <person name="Gouret P."/>
            <person name="Lesage-Meessen L."/>
            <person name="Lombard V."/>
            <person name="Mariette J."/>
            <person name="Noirot C."/>
            <person name="Park J."/>
            <person name="Patyshakuliyeva A."/>
            <person name="Wieneger R.A.B."/>
            <person name="Wosten H.A.B."/>
            <person name="Martin F."/>
            <person name="Coutinho P.M."/>
            <person name="de Vries R."/>
            <person name="Martinez A.T."/>
            <person name="Klopp C."/>
            <person name="Pontarotti P."/>
            <person name="Henrissat B."/>
            <person name="Record E."/>
        </authorList>
    </citation>
    <scope>NUCLEOTIDE SEQUENCE [LARGE SCALE GENOMIC DNA]</scope>
    <source>
        <strain evidence="3">BRFM137</strain>
    </source>
</reference>
<evidence type="ECO:0000313" key="4">
    <source>
        <dbReference type="Proteomes" id="UP000029665"/>
    </source>
</evidence>
<feature type="compositionally biased region" description="Basic and acidic residues" evidence="1">
    <location>
        <begin position="174"/>
        <end position="191"/>
    </location>
</feature>
<name>A0A060SCT8_PYCCI</name>
<feature type="region of interest" description="Disordered" evidence="1">
    <location>
        <begin position="174"/>
        <end position="268"/>
    </location>
</feature>
<organism evidence="3 4">
    <name type="scientific">Pycnoporus cinnabarinus</name>
    <name type="common">Cinnabar-red polypore</name>
    <name type="synonym">Trametes cinnabarina</name>
    <dbReference type="NCBI Taxonomy" id="5643"/>
    <lineage>
        <taxon>Eukaryota</taxon>
        <taxon>Fungi</taxon>
        <taxon>Dikarya</taxon>
        <taxon>Basidiomycota</taxon>
        <taxon>Agaricomycotina</taxon>
        <taxon>Agaricomycetes</taxon>
        <taxon>Polyporales</taxon>
        <taxon>Polyporaceae</taxon>
        <taxon>Trametes</taxon>
    </lineage>
</organism>
<sequence length="268" mass="28405">MFATPTGIICVALGLLQAAWNAYAQPLPPTIVSPKSGDVWTVGQVATAECGSQQHGRGTFVDIGIDAFLPHIGSPRIRDDTVIFHGKCHHSEQRDFFIKRECINNETGANASVNRTNSNASGAGAGTDDGYPEQKHAGAVGYGPEYNKGATTGDKIEGLKEEVKGKILRKPDVVEHGRELRTGELKKKQQENDSNPFDNAKDDKSEQSAGGNAGLNHPPSGPDSSEASKPNPADKGAREQAATTAPEGTEKGERQKSMGNTDKVAYIG</sequence>
<evidence type="ECO:0000313" key="3">
    <source>
        <dbReference type="EMBL" id="CDO70104.1"/>
    </source>
</evidence>
<gene>
    <name evidence="3" type="ORF">BN946_scf184806.g31</name>
</gene>
<feature type="chain" id="PRO_5001587361" evidence="2">
    <location>
        <begin position="25"/>
        <end position="268"/>
    </location>
</feature>
<protein>
    <submittedName>
        <fullName evidence="3">Uncharacterized protein</fullName>
    </submittedName>
</protein>
<dbReference type="Proteomes" id="UP000029665">
    <property type="component" value="Unassembled WGS sequence"/>
</dbReference>
<accession>A0A060SCT8</accession>
<feature type="region of interest" description="Disordered" evidence="1">
    <location>
        <begin position="109"/>
        <end position="153"/>
    </location>
</feature>
<dbReference type="AlphaFoldDB" id="A0A060SCT8"/>
<dbReference type="STRING" id="5643.A0A060SCT8"/>
<evidence type="ECO:0000256" key="1">
    <source>
        <dbReference type="SAM" id="MobiDB-lite"/>
    </source>
</evidence>
<feature type="signal peptide" evidence="2">
    <location>
        <begin position="1"/>
        <end position="24"/>
    </location>
</feature>
<evidence type="ECO:0000256" key="2">
    <source>
        <dbReference type="SAM" id="SignalP"/>
    </source>
</evidence>
<comment type="caution">
    <text evidence="3">The sequence shown here is derived from an EMBL/GenBank/DDBJ whole genome shotgun (WGS) entry which is preliminary data.</text>
</comment>
<keyword evidence="4" id="KW-1185">Reference proteome</keyword>
<dbReference type="EMBL" id="CCBP010000067">
    <property type="protein sequence ID" value="CDO70104.1"/>
    <property type="molecule type" value="Genomic_DNA"/>
</dbReference>
<feature type="compositionally biased region" description="Polar residues" evidence="1">
    <location>
        <begin position="109"/>
        <end position="121"/>
    </location>
</feature>
<dbReference type="HOGENOM" id="CLU_1038771_0_0_1"/>
<keyword evidence="2" id="KW-0732">Signal</keyword>
<dbReference type="OrthoDB" id="2500073at2759"/>
<proteinExistence type="predicted"/>